<name>A0A5C6JW89_9ACTN</name>
<evidence type="ECO:0000256" key="2">
    <source>
        <dbReference type="ARBA" id="ARBA00010199"/>
    </source>
</evidence>
<feature type="transmembrane region" description="Helical" evidence="6">
    <location>
        <begin position="239"/>
        <end position="264"/>
    </location>
</feature>
<dbReference type="EMBL" id="VOGW01000055">
    <property type="protein sequence ID" value="TWV53487.1"/>
    <property type="molecule type" value="Genomic_DNA"/>
</dbReference>
<comment type="similarity">
    <text evidence="2">Belongs to the multi antimicrobial extrusion (MATE) (TC 2.A.66.1) family.</text>
</comment>
<keyword evidence="8" id="KW-1185">Reference proteome</keyword>
<keyword evidence="4" id="KW-0813">Transport</keyword>
<feature type="transmembrane region" description="Helical" evidence="6">
    <location>
        <begin position="169"/>
        <end position="190"/>
    </location>
</feature>
<feature type="transmembrane region" description="Helical" evidence="6">
    <location>
        <begin position="95"/>
        <end position="116"/>
    </location>
</feature>
<evidence type="ECO:0000256" key="4">
    <source>
        <dbReference type="ARBA" id="ARBA00022448"/>
    </source>
</evidence>
<evidence type="ECO:0000256" key="1">
    <source>
        <dbReference type="ARBA" id="ARBA00003408"/>
    </source>
</evidence>
<feature type="transmembrane region" description="Helical" evidence="6">
    <location>
        <begin position="136"/>
        <end position="157"/>
    </location>
</feature>
<evidence type="ECO:0000256" key="3">
    <source>
        <dbReference type="ARBA" id="ARBA00020268"/>
    </source>
</evidence>
<evidence type="ECO:0000313" key="8">
    <source>
        <dbReference type="Proteomes" id="UP000320481"/>
    </source>
</evidence>
<feature type="transmembrane region" description="Helical" evidence="6">
    <location>
        <begin position="17"/>
        <end position="37"/>
    </location>
</feature>
<keyword evidence="6" id="KW-0472">Membrane</keyword>
<dbReference type="AlphaFoldDB" id="A0A5C6JW89"/>
<protein>
    <recommendedName>
        <fullName evidence="3">Probable multidrug resistance protein NorM</fullName>
    </recommendedName>
    <alternativeName>
        <fullName evidence="5">Multidrug-efflux transporter</fullName>
    </alternativeName>
</protein>
<feature type="transmembrane region" description="Helical" evidence="6">
    <location>
        <begin position="196"/>
        <end position="218"/>
    </location>
</feature>
<gene>
    <name evidence="7" type="ORF">FRZ03_10150</name>
</gene>
<keyword evidence="6" id="KW-0812">Transmembrane</keyword>
<evidence type="ECO:0000313" key="7">
    <source>
        <dbReference type="EMBL" id="TWV53487.1"/>
    </source>
</evidence>
<reference evidence="7" key="1">
    <citation type="journal article" date="2019" name="Microbiol. Resour. Announc.">
        <title>Draft Genomic Sequences of Streptomyces misionensis and Streptomyces albidoflavus, bacteria applied for phytopathogen biocontrol.</title>
        <authorList>
            <person name="Pylro V."/>
            <person name="Dias A."/>
            <person name="Andreote F."/>
            <person name="Varani A."/>
            <person name="Andreote C."/>
            <person name="Bernardo E."/>
            <person name="Martins T."/>
        </authorList>
    </citation>
    <scope>NUCLEOTIDE SEQUENCE [LARGE SCALE GENOMIC DNA]</scope>
    <source>
        <strain evidence="7">66</strain>
    </source>
</reference>
<comment type="function">
    <text evidence="1">Multidrug efflux pump.</text>
</comment>
<feature type="transmembrane region" description="Helical" evidence="6">
    <location>
        <begin position="361"/>
        <end position="382"/>
    </location>
</feature>
<feature type="transmembrane region" description="Helical" evidence="6">
    <location>
        <begin position="316"/>
        <end position="341"/>
    </location>
</feature>
<dbReference type="GO" id="GO:0015297">
    <property type="term" value="F:antiporter activity"/>
    <property type="evidence" value="ECO:0007669"/>
    <property type="project" value="InterPro"/>
</dbReference>
<feature type="transmembrane region" description="Helical" evidence="6">
    <location>
        <begin position="413"/>
        <end position="433"/>
    </location>
</feature>
<comment type="caution">
    <text evidence="7">The sequence shown here is derived from an EMBL/GenBank/DDBJ whole genome shotgun (WGS) entry which is preliminary data.</text>
</comment>
<dbReference type="Pfam" id="PF01554">
    <property type="entry name" value="MatE"/>
    <property type="match status" value="2"/>
</dbReference>
<dbReference type="GO" id="GO:0042910">
    <property type="term" value="F:xenobiotic transmembrane transporter activity"/>
    <property type="evidence" value="ECO:0007669"/>
    <property type="project" value="InterPro"/>
</dbReference>
<sequence>MTVTTTTKRQQNPFTRIATTALPLYLTMVASSAGALVDSALLGRHATSSLAAFAVAIAVYSPATATVTGALRGVMPFVSQHEDDPDRMAPLVRNGMWLGFIVGLLGALAVAGVSVIGRATGVPESTLNHLGAFPYLLAIAVLSTSVGASAISVLVALGQGKLVMRAGLVGTAVAVLLSIGLIAGAGPLPALGLNGAGIAMLTSSLVTTVRVQLALHRLPVLAGQSLRPGRPDLPQVFQLARVGIPLAGTVLIKFVVLGVLTFAAARLGTEQAAVHGVSENLVNLIYTLAVAIGQATVPIVAGAAREVDVAGARRSVIAGSGVALCGVGTLGLLLVVFGHWIVPLFSDDAALRPRLEDQLPLVFAVVVTDALQAIAGFGMLGLKRTFPSLVSTAVFFGLLCLSAVPVADAGGLTALWSALICANLLQAITKTVIFHRHSARLAAGQPGLAT</sequence>
<dbReference type="InterPro" id="IPR002528">
    <property type="entry name" value="MATE_fam"/>
</dbReference>
<feature type="transmembrane region" description="Helical" evidence="6">
    <location>
        <begin position="389"/>
        <end position="407"/>
    </location>
</feature>
<evidence type="ECO:0000256" key="6">
    <source>
        <dbReference type="SAM" id="Phobius"/>
    </source>
</evidence>
<feature type="transmembrane region" description="Helical" evidence="6">
    <location>
        <begin position="284"/>
        <end position="304"/>
    </location>
</feature>
<evidence type="ECO:0000256" key="5">
    <source>
        <dbReference type="ARBA" id="ARBA00031636"/>
    </source>
</evidence>
<dbReference type="GO" id="GO:0005886">
    <property type="term" value="C:plasma membrane"/>
    <property type="evidence" value="ECO:0007669"/>
    <property type="project" value="TreeGrafter"/>
</dbReference>
<dbReference type="RefSeq" id="WP_146464815.1">
    <property type="nucleotide sequence ID" value="NZ_VOGW01000055.1"/>
</dbReference>
<dbReference type="PANTHER" id="PTHR43298:SF2">
    <property type="entry name" value="FMN_FAD EXPORTER YEEO-RELATED"/>
    <property type="match status" value="1"/>
</dbReference>
<keyword evidence="6" id="KW-1133">Transmembrane helix</keyword>
<feature type="transmembrane region" description="Helical" evidence="6">
    <location>
        <begin position="49"/>
        <end position="74"/>
    </location>
</feature>
<dbReference type="Proteomes" id="UP000320481">
    <property type="component" value="Unassembled WGS sequence"/>
</dbReference>
<proteinExistence type="inferred from homology"/>
<organism evidence="7 8">
    <name type="scientific">Streptomyces misionensis</name>
    <dbReference type="NCBI Taxonomy" id="67331"/>
    <lineage>
        <taxon>Bacteria</taxon>
        <taxon>Bacillati</taxon>
        <taxon>Actinomycetota</taxon>
        <taxon>Actinomycetes</taxon>
        <taxon>Kitasatosporales</taxon>
        <taxon>Streptomycetaceae</taxon>
        <taxon>Streptomyces</taxon>
    </lineage>
</organism>
<dbReference type="PANTHER" id="PTHR43298">
    <property type="entry name" value="MULTIDRUG RESISTANCE PROTEIN NORM-RELATED"/>
    <property type="match status" value="1"/>
</dbReference>
<dbReference type="InterPro" id="IPR050222">
    <property type="entry name" value="MATE_MdtK"/>
</dbReference>
<accession>A0A5C6JW89</accession>